<feature type="region of interest" description="Disordered" evidence="1">
    <location>
        <begin position="50"/>
        <end position="69"/>
    </location>
</feature>
<name>A0A081BQD6_9BACT</name>
<proteinExistence type="predicted"/>
<organism evidence="2 3">
    <name type="scientific">Candidatus Moduliflexus flocculans</name>
    <dbReference type="NCBI Taxonomy" id="1499966"/>
    <lineage>
        <taxon>Bacteria</taxon>
        <taxon>Candidatus Moduliflexota</taxon>
        <taxon>Candidatus Moduliflexia</taxon>
        <taxon>Candidatus Moduliflexales</taxon>
        <taxon>Candidatus Moduliflexaceae</taxon>
    </lineage>
</organism>
<reference evidence="2 3" key="1">
    <citation type="journal article" date="2015" name="PeerJ">
        <title>First genomic representation of candidate bacterial phylum KSB3 points to enhanced environmental sensing as a trigger of wastewater bulking.</title>
        <authorList>
            <person name="Sekiguchi Y."/>
            <person name="Ohashi A."/>
            <person name="Parks D.H."/>
            <person name="Yamauchi T."/>
            <person name="Tyson G.W."/>
            <person name="Hugenholtz P."/>
        </authorList>
    </citation>
    <scope>NUCLEOTIDE SEQUENCE [LARGE SCALE GENOMIC DNA]</scope>
</reference>
<dbReference type="EMBL" id="DF820458">
    <property type="protein sequence ID" value="GAK52602.1"/>
    <property type="molecule type" value="Genomic_DNA"/>
</dbReference>
<sequence>MRDRHFCCAVGRITTMRSTAVQPTATGTILIIRTTTWVFAWLLRRGEHSSTPESAQGIASSVQGESRPVPATAATLSEYTTTAGGLVGASRRPACVFLCAGIPWDRRHPGGSRALPDADVSRPFRTGVVLARYERDRSASGNAR</sequence>
<dbReference type="HOGENOM" id="CLU_1792660_0_0_0"/>
<evidence type="ECO:0000256" key="1">
    <source>
        <dbReference type="SAM" id="MobiDB-lite"/>
    </source>
</evidence>
<gene>
    <name evidence="2" type="ORF">U14_03854</name>
</gene>
<dbReference type="Proteomes" id="UP000030700">
    <property type="component" value="Unassembled WGS sequence"/>
</dbReference>
<protein>
    <submittedName>
        <fullName evidence="2">Uncharacterized protein</fullName>
    </submittedName>
</protein>
<accession>A0A081BQD6</accession>
<evidence type="ECO:0000313" key="2">
    <source>
        <dbReference type="EMBL" id="GAK52602.1"/>
    </source>
</evidence>
<evidence type="ECO:0000313" key="3">
    <source>
        <dbReference type="Proteomes" id="UP000030700"/>
    </source>
</evidence>
<dbReference type="AlphaFoldDB" id="A0A081BQD6"/>
<feature type="compositionally biased region" description="Polar residues" evidence="1">
    <location>
        <begin position="51"/>
        <end position="64"/>
    </location>
</feature>
<keyword evidence="3" id="KW-1185">Reference proteome</keyword>